<organism evidence="1">
    <name type="scientific">Enterobacter hormaechei</name>
    <dbReference type="NCBI Taxonomy" id="158836"/>
    <lineage>
        <taxon>Bacteria</taxon>
        <taxon>Pseudomonadati</taxon>
        <taxon>Pseudomonadota</taxon>
        <taxon>Gammaproteobacteria</taxon>
        <taxon>Enterobacterales</taxon>
        <taxon>Enterobacteriaceae</taxon>
        <taxon>Enterobacter</taxon>
        <taxon>Enterobacter cloacae complex</taxon>
    </lineage>
</organism>
<reference evidence="1" key="1">
    <citation type="journal article" date="2018" name="Antimicrob. Agents Chemother.">
        <title>Molecular Characterization of IMP-1-Producing Enterobacter cloacae Complex Isolates in Tokyo.</title>
        <authorList>
            <person name="Aoki K."/>
            <person name="Harada S."/>
            <person name="Yahara K."/>
            <person name="Ishii Y."/>
            <person name="Motooka D."/>
            <person name="Nakamura S."/>
            <person name="Akeda Y."/>
            <person name="Iida T."/>
            <person name="Tomono K."/>
            <person name="Iwata S."/>
            <person name="Moriya K."/>
            <person name="Tateda K."/>
        </authorList>
    </citation>
    <scope>NUCLEOTIDE SEQUENCE</scope>
    <source>
        <strain evidence="1">TUM11043</strain>
        <plasmid evidence="1">pMTY11043_IncHI2</plasmid>
    </source>
</reference>
<dbReference type="InterPro" id="IPR004927">
    <property type="entry name" value="MerB"/>
</dbReference>
<protein>
    <submittedName>
        <fullName evidence="1">Alkylmercury lyase</fullName>
    </submittedName>
</protein>
<dbReference type="SUPFAM" id="SSF160387">
    <property type="entry name" value="NosL/MerB-like"/>
    <property type="match status" value="1"/>
</dbReference>
<dbReference type="GO" id="GO:0018836">
    <property type="term" value="F:alkylmercury lyase activity"/>
    <property type="evidence" value="ECO:0007669"/>
    <property type="project" value="InterPro"/>
</dbReference>
<dbReference type="Pfam" id="PF03243">
    <property type="entry name" value="MerB"/>
    <property type="match status" value="1"/>
</dbReference>
<sequence length="108" mass="11559">MFPALTGKIARVTSRCAATGRPITLTVAPEAVLHVEPAEAMVSLRTPDTSPDIRCSFCCHVHFFASPSIANSWASTHQGIEVVPVESAFDLGHDVALKLLEDCEESPV</sequence>
<proteinExistence type="predicted"/>
<gene>
    <name evidence="1" type="primary">merB_4</name>
    <name evidence="1" type="ORF">TUM11043_00311</name>
</gene>
<keyword evidence="1" id="KW-0614">Plasmid</keyword>
<geneLocation type="plasmid" evidence="1">
    <name>pMTY11043_IncHI2</name>
</geneLocation>
<evidence type="ECO:0000313" key="1">
    <source>
        <dbReference type="EMBL" id="BBA26149.1"/>
    </source>
</evidence>
<dbReference type="InterPro" id="IPR053717">
    <property type="entry name" value="MerB_lyase_sf"/>
</dbReference>
<dbReference type="Gene3D" id="3.30.450.410">
    <property type="match status" value="1"/>
</dbReference>
<dbReference type="PRINTS" id="PR01699">
    <property type="entry name" value="ORGNOHGLYASE"/>
</dbReference>
<dbReference type="AlphaFoldDB" id="A0A286NZK4"/>
<dbReference type="EMBL" id="AP018352">
    <property type="protein sequence ID" value="BBA26149.1"/>
    <property type="molecule type" value="Genomic_DNA"/>
</dbReference>
<keyword evidence="1" id="KW-0456">Lyase</keyword>
<name>A0A286NZK4_9ENTR</name>
<accession>A0A286NZK4</accession>